<evidence type="ECO:0000313" key="2">
    <source>
        <dbReference type="Proteomes" id="UP000199754"/>
    </source>
</evidence>
<dbReference type="Proteomes" id="UP000199754">
    <property type="component" value="Plasmid pSMR1-3"/>
</dbReference>
<keyword evidence="1" id="KW-0808">Transferase</keyword>
<geneLocation type="plasmid" evidence="1 2">
    <name>pSMR1-3</name>
</geneLocation>
<gene>
    <name evidence="1" type="ORF">SULPSESMR1_04513</name>
</gene>
<dbReference type="AlphaFoldDB" id="A0A221K893"/>
<accession>A0A221K893</accession>
<dbReference type="KEGG" id="spse:SULPSESMR1_04513"/>
<dbReference type="GO" id="GO:0008168">
    <property type="term" value="F:methyltransferase activity"/>
    <property type="evidence" value="ECO:0007669"/>
    <property type="project" value="UniProtKB-KW"/>
</dbReference>
<evidence type="ECO:0000313" key="1">
    <source>
        <dbReference type="EMBL" id="ASM75232.1"/>
    </source>
</evidence>
<keyword evidence="2" id="KW-1185">Reference proteome</keyword>
<dbReference type="GO" id="GO:0032259">
    <property type="term" value="P:methylation"/>
    <property type="evidence" value="ECO:0007669"/>
    <property type="project" value="UniProtKB-KW"/>
</dbReference>
<name>A0A221K893_9RHOB</name>
<sequence length="112" mass="12465">MKSRTSHNGDAAYYVLGYLEQAFPIHAQKLVEIDGNMVAEPLRETGALVVSREALALRDAAMMELMTLAPIPSALDQILWAFGDEAVAESQHHPRRLQPLHHCLETLHKHAC</sequence>
<keyword evidence="1" id="KW-0489">Methyltransferase</keyword>
<organism evidence="1 2">
    <name type="scientific">Pseudosulfitobacter pseudonitzschiae</name>
    <dbReference type="NCBI Taxonomy" id="1402135"/>
    <lineage>
        <taxon>Bacteria</taxon>
        <taxon>Pseudomonadati</taxon>
        <taxon>Pseudomonadota</taxon>
        <taxon>Alphaproteobacteria</taxon>
        <taxon>Rhodobacterales</taxon>
        <taxon>Roseobacteraceae</taxon>
        <taxon>Pseudosulfitobacter</taxon>
    </lineage>
</organism>
<dbReference type="EMBL" id="CP022418">
    <property type="protein sequence ID" value="ASM75232.1"/>
    <property type="molecule type" value="Genomic_DNA"/>
</dbReference>
<protein>
    <submittedName>
        <fullName evidence="1">SAM-dependent methyltransferase</fullName>
    </submittedName>
</protein>
<reference evidence="1 2" key="1">
    <citation type="submission" date="2017-07" db="EMBL/GenBank/DDBJ databases">
        <title>Genome Sequence of Sulfitobacter pseudonitzschiae Strain SMR1 Isolated from a culture of the Diatom Skeletonema marinoi.</title>
        <authorList>
            <person name="Topel M."/>
            <person name="Pinder M.I.M."/>
            <person name="Johansson O.N."/>
            <person name="Kourtchenko O."/>
            <person name="Godhe A."/>
            <person name="Clarke A.K."/>
        </authorList>
    </citation>
    <scope>NUCLEOTIDE SEQUENCE [LARGE SCALE GENOMIC DNA]</scope>
    <source>
        <strain evidence="1 2">SMR1</strain>
        <plasmid evidence="1 2">pSMR1-3</plasmid>
    </source>
</reference>
<keyword evidence="1" id="KW-0614">Plasmid</keyword>
<proteinExistence type="predicted"/>